<dbReference type="Proteomes" id="UP000293483">
    <property type="component" value="Unassembled WGS sequence"/>
</dbReference>
<comment type="caution">
    <text evidence="1">The sequence shown here is derived from an EMBL/GenBank/DDBJ whole genome shotgun (WGS) entry which is preliminary data.</text>
</comment>
<proteinExistence type="predicted"/>
<sequence>MYLKDHIVRVENIKTLQALDAANINHKVIAMFMTCEGIPLQAFEVSAIINGYDALGSKKVTSKKARALINAKLIGQEDESLPCPAAY</sequence>
<dbReference type="RefSeq" id="WP_130145985.1">
    <property type="nucleotide sequence ID" value="NZ_SGSU01000010.1"/>
</dbReference>
<dbReference type="STRING" id="202951.GCA_001485025_01558"/>
<name>A0A4Q7AU48_9GAMM</name>
<evidence type="ECO:0000313" key="1">
    <source>
        <dbReference type="EMBL" id="RZG66591.1"/>
    </source>
</evidence>
<gene>
    <name evidence="1" type="ORF">EXE25_10070</name>
</gene>
<organism evidence="1 2">
    <name type="scientific">Acinetobacter bouvetii</name>
    <dbReference type="NCBI Taxonomy" id="202951"/>
    <lineage>
        <taxon>Bacteria</taxon>
        <taxon>Pseudomonadati</taxon>
        <taxon>Pseudomonadota</taxon>
        <taxon>Gammaproteobacteria</taxon>
        <taxon>Moraxellales</taxon>
        <taxon>Moraxellaceae</taxon>
        <taxon>Acinetobacter</taxon>
    </lineage>
</organism>
<evidence type="ECO:0000313" key="2">
    <source>
        <dbReference type="Proteomes" id="UP000293483"/>
    </source>
</evidence>
<dbReference type="AlphaFoldDB" id="A0A4Q7AU48"/>
<reference evidence="1 2" key="1">
    <citation type="submission" date="2019-02" db="EMBL/GenBank/DDBJ databases">
        <title>The Batch Genome Submission of Acinetobacter spp. strains.</title>
        <authorList>
            <person name="Qin J."/>
            <person name="Hu Y."/>
            <person name="Ye H."/>
            <person name="Wei L."/>
            <person name="Feng Y."/>
            <person name="Zong Z."/>
        </authorList>
    </citation>
    <scope>NUCLEOTIDE SEQUENCE [LARGE SCALE GENOMIC DNA]</scope>
    <source>
        <strain evidence="1 2">WCHABo060081</strain>
    </source>
</reference>
<accession>A0A4Q7AU48</accession>
<dbReference type="EMBL" id="SGSU01000010">
    <property type="protein sequence ID" value="RZG66591.1"/>
    <property type="molecule type" value="Genomic_DNA"/>
</dbReference>
<protein>
    <submittedName>
        <fullName evidence="1">Uncharacterized protein</fullName>
    </submittedName>
</protein>